<dbReference type="InterPro" id="IPR043502">
    <property type="entry name" value="DNA/RNA_pol_sf"/>
</dbReference>
<dbReference type="InterPro" id="IPR000477">
    <property type="entry name" value="RT_dom"/>
</dbReference>
<protein>
    <recommendedName>
        <fullName evidence="1">Reverse transcriptase domain-containing protein</fullName>
    </recommendedName>
</protein>
<feature type="domain" description="Reverse transcriptase" evidence="1">
    <location>
        <begin position="478"/>
        <end position="597"/>
    </location>
</feature>
<dbReference type="Gene3D" id="3.10.10.10">
    <property type="entry name" value="HIV Type 1 Reverse Transcriptase, subunit A, domain 1"/>
    <property type="match status" value="1"/>
</dbReference>
<name>A0AAE0FM87_9CHLO</name>
<organism evidence="2 3">
    <name type="scientific">Cymbomonas tetramitiformis</name>
    <dbReference type="NCBI Taxonomy" id="36881"/>
    <lineage>
        <taxon>Eukaryota</taxon>
        <taxon>Viridiplantae</taxon>
        <taxon>Chlorophyta</taxon>
        <taxon>Pyramimonadophyceae</taxon>
        <taxon>Pyramimonadales</taxon>
        <taxon>Pyramimonadaceae</taxon>
        <taxon>Cymbomonas</taxon>
    </lineage>
</organism>
<evidence type="ECO:0000259" key="1">
    <source>
        <dbReference type="Pfam" id="PF00078"/>
    </source>
</evidence>
<dbReference type="PANTHER" id="PTHR33050:SF7">
    <property type="entry name" value="RIBONUCLEASE H"/>
    <property type="match status" value="1"/>
</dbReference>
<evidence type="ECO:0000313" key="2">
    <source>
        <dbReference type="EMBL" id="KAK3262255.1"/>
    </source>
</evidence>
<reference evidence="2 3" key="1">
    <citation type="journal article" date="2015" name="Genome Biol. Evol.">
        <title>Comparative Genomics of a Bacterivorous Green Alga Reveals Evolutionary Causalities and Consequences of Phago-Mixotrophic Mode of Nutrition.</title>
        <authorList>
            <person name="Burns J.A."/>
            <person name="Paasch A."/>
            <person name="Narechania A."/>
            <person name="Kim E."/>
        </authorList>
    </citation>
    <scope>NUCLEOTIDE SEQUENCE [LARGE SCALE GENOMIC DNA]</scope>
    <source>
        <strain evidence="2 3">PLY_AMNH</strain>
    </source>
</reference>
<dbReference type="SUPFAM" id="SSF56672">
    <property type="entry name" value="DNA/RNA polymerases"/>
    <property type="match status" value="1"/>
</dbReference>
<dbReference type="PANTHER" id="PTHR33050">
    <property type="entry name" value="REVERSE TRANSCRIPTASE DOMAIN-CONTAINING PROTEIN"/>
    <property type="match status" value="1"/>
</dbReference>
<dbReference type="Gene3D" id="3.30.70.270">
    <property type="match status" value="1"/>
</dbReference>
<dbReference type="Gene3D" id="3.30.420.10">
    <property type="entry name" value="Ribonuclease H-like superfamily/Ribonuclease H"/>
    <property type="match status" value="1"/>
</dbReference>
<dbReference type="Proteomes" id="UP001190700">
    <property type="component" value="Unassembled WGS sequence"/>
</dbReference>
<gene>
    <name evidence="2" type="ORF">CYMTET_28885</name>
</gene>
<dbReference type="Pfam" id="PF00078">
    <property type="entry name" value="RVT_1"/>
    <property type="match status" value="1"/>
</dbReference>
<accession>A0AAE0FM87</accession>
<dbReference type="InterPro" id="IPR052055">
    <property type="entry name" value="Hepadnavirus_pol/RT"/>
</dbReference>
<evidence type="ECO:0000313" key="3">
    <source>
        <dbReference type="Proteomes" id="UP001190700"/>
    </source>
</evidence>
<proteinExistence type="predicted"/>
<dbReference type="GO" id="GO:0003676">
    <property type="term" value="F:nucleic acid binding"/>
    <property type="evidence" value="ECO:0007669"/>
    <property type="project" value="InterPro"/>
</dbReference>
<sequence>MQTAVHKAKLAVREWVRAHVADLQLLPAAVQGNTDRVVASAVAATPTLTVAEVNRIATEAATAAVEDLRAAVTDLSSFVRGHLAGAGGVSGLGGISSGSAPHPLEMKFCAALASSVATARAWSPQQCMQACILLIQEAMGLKAELGALKGLHGFGKTPVKELEAHRFPVLAHFYPTLAAEECDLDELPAGEEASDDAWRGVGLLVSAPRRLQPLEEGRISWGEHGGFTVEPKAPKCKTMAEWTRVFMRVIYEAPEAKRDGLMDFLEWAKTIHAEFGFHHFTEFYEHLGASKGKGEKGDKGKGKGGVCDVHTVGEGQISATGLISELADSRMEDRFDGPVGERPLLGLEDGEAAGREALEADAQPWWRGLHTDKYVRVWDVREGPRGHGVEPALQSVERLVPVPVSYEDVELEEPYRWRLPVGVIAMGMVEKARKGKVKFHPVSDYSRPRVGGVNSRITLESDEFATVKEAFALLRPGYFMVKVDLENAYRSFGIASQYWSSRCFEYDGERYMDTRAPFGNRALPRIFMRSTRAIVAWMQAHGVQCVWYLDDFFCVGRMAAEVEENLMLLVEFVTFLGFAVNMAKCEGPVGRMEFLGILLSTEGEVCTAAIDSDRIADVLTRAKKLRAQAARGGIRRTALEGLMGLLAFCSQVLAAPVLEDLAVLERVLRMYDGRQVVSHRRGVDERHFATDASGTLGFGGIWERLFFLLSWADLARMPQRSWFPRQQGIDETWSINYMELFAVWWAVELWGHRMQGKTVVVNSDSQSALFQIKRWWGQWHICRC</sequence>
<comment type="caution">
    <text evidence="2">The sequence shown here is derived from an EMBL/GenBank/DDBJ whole genome shotgun (WGS) entry which is preliminary data.</text>
</comment>
<keyword evidence="3" id="KW-1185">Reference proteome</keyword>
<dbReference type="InterPro" id="IPR043128">
    <property type="entry name" value="Rev_trsase/Diguanyl_cyclase"/>
</dbReference>
<dbReference type="EMBL" id="LGRX02016356">
    <property type="protein sequence ID" value="KAK3262255.1"/>
    <property type="molecule type" value="Genomic_DNA"/>
</dbReference>
<dbReference type="AlphaFoldDB" id="A0AAE0FM87"/>
<dbReference type="InterPro" id="IPR036397">
    <property type="entry name" value="RNaseH_sf"/>
</dbReference>